<feature type="transmembrane region" description="Helical" evidence="1">
    <location>
        <begin position="194"/>
        <end position="211"/>
    </location>
</feature>
<dbReference type="PANTHER" id="PTHR33121:SF79">
    <property type="entry name" value="CYCLIC DI-GMP PHOSPHODIESTERASE PDED-RELATED"/>
    <property type="match status" value="1"/>
</dbReference>
<feature type="transmembrane region" description="Helical" evidence="1">
    <location>
        <begin position="262"/>
        <end position="280"/>
    </location>
</feature>
<dbReference type="SMART" id="SM00052">
    <property type="entry name" value="EAL"/>
    <property type="match status" value="1"/>
</dbReference>
<keyword evidence="1" id="KW-0472">Membrane</keyword>
<dbReference type="InterPro" id="IPR043128">
    <property type="entry name" value="Rev_trsase/Diguanyl_cyclase"/>
</dbReference>
<dbReference type="InterPro" id="IPR011622">
    <property type="entry name" value="7TMR_DISM_rcpt_extracell_dom2"/>
</dbReference>
<gene>
    <name evidence="3" type="ORF">CF392_09915</name>
</gene>
<proteinExistence type="predicted"/>
<dbReference type="Pfam" id="PF07696">
    <property type="entry name" value="7TMR-DISMED2"/>
    <property type="match status" value="1"/>
</dbReference>
<evidence type="ECO:0000313" key="3">
    <source>
        <dbReference type="EMBL" id="PAV25682.1"/>
    </source>
</evidence>
<feature type="transmembrane region" description="Helical" evidence="1">
    <location>
        <begin position="169"/>
        <end position="189"/>
    </location>
</feature>
<dbReference type="Proteomes" id="UP000218332">
    <property type="component" value="Unassembled WGS sequence"/>
</dbReference>
<dbReference type="Pfam" id="PF00563">
    <property type="entry name" value="EAL"/>
    <property type="match status" value="1"/>
</dbReference>
<dbReference type="AlphaFoldDB" id="A0A2A2I258"/>
<accession>A0A2A2I258</accession>
<keyword evidence="1" id="KW-1133">Transmembrane helix</keyword>
<dbReference type="InterPro" id="IPR035919">
    <property type="entry name" value="EAL_sf"/>
</dbReference>
<feature type="transmembrane region" description="Helical" evidence="1">
    <location>
        <begin position="286"/>
        <end position="303"/>
    </location>
</feature>
<name>A0A2A2I258_9GAMM</name>
<keyword evidence="4" id="KW-1185">Reference proteome</keyword>
<dbReference type="EMBL" id="NMPM01000051">
    <property type="protein sequence ID" value="PAV25682.1"/>
    <property type="molecule type" value="Genomic_DNA"/>
</dbReference>
<evidence type="ECO:0000313" key="4">
    <source>
        <dbReference type="Proteomes" id="UP000218332"/>
    </source>
</evidence>
<evidence type="ECO:0000256" key="1">
    <source>
        <dbReference type="SAM" id="Phobius"/>
    </source>
</evidence>
<comment type="caution">
    <text evidence="3">The sequence shown here is derived from an EMBL/GenBank/DDBJ whole genome shotgun (WGS) entry which is preliminary data.</text>
</comment>
<organism evidence="3 4">
    <name type="scientific">Tamilnaduibacter salinus</name>
    <dbReference type="NCBI Taxonomy" id="1484056"/>
    <lineage>
        <taxon>Bacteria</taxon>
        <taxon>Pseudomonadati</taxon>
        <taxon>Pseudomonadota</taxon>
        <taxon>Gammaproteobacteria</taxon>
        <taxon>Pseudomonadales</taxon>
        <taxon>Marinobacteraceae</taxon>
        <taxon>Tamilnaduibacter</taxon>
    </lineage>
</organism>
<sequence>MLGVAVMMPIHTTQAAPETASRVVPPIEFQTATQSRSARDVMRGDGWQTLPGETPNFGYDKTPYWFRFQAPAGDAQRILEISYPHLDALNIYLFRNGELVRELDTGDRRPFDSRAIAHPHFLFPFDTRAGQDSTLLLRVETRGALQVPVTIWERTAYFGHSRNADQIHALYYGILATVSFLNLLVFLALRERTYLYYSLATSGYLFLVASLRGATYPVFWPDTPWAHNQAILLAVPLVVLFASLFARAFLKLAERSRVLNGLVLMAIAGSVTAGLGTFALDYNTSIRLSVALAIPSFLLLAAIGPIEWFRGNRQAGLYTIAWGALTVGTALTALNKYGLLASSFVTEYGMQIGSAFEAILLTVALAARLYQEREDRIRARESQLDAMAARREAELKLMDQALHDPLSGLPNRTAFELALQESLSERPNDQLAVGVIQLTNLQAVTRTLGHRNTDRVLELVARRFNGVLRDLPGIYPVERRERQPFYVASLDPASFGFMADARRPLETPRMIIQCLDAIREPIEYLGMRLPLNPLAGVAVYPTHSDDTNTLVRQAYVALESDQARDRGLAYYRADQDSYSADRLTMVAELREALAQNELALYLQPKLSLTSRRVVGAEALIRWPGRDKPVPADQIISVAERTGLIKPLTRWVLETALTLRTRLVEAGHDLALSVNVSPNNLREPDFPVFVQRLMTAHPEHRNRLILEVTETSMMLDPANSLRALRALASAGIPVAIDDFGSGYSSLSYIKQLPATEVKVDRSLVTDLRSQPEDRVIVQTTINMCHDLGYQVVAEGVEDQATLELLSRMDCDMIQGYVLVPPRPIDAFVEWLDAPERARQA</sequence>
<dbReference type="InterPro" id="IPR011623">
    <property type="entry name" value="7TMR_DISM_rcpt_extracell_dom1"/>
</dbReference>
<reference evidence="3 4" key="1">
    <citation type="submission" date="2017-07" db="EMBL/GenBank/DDBJ databases">
        <title>Tamlnaduibacter salinus (Mi-7) genome sequencing.</title>
        <authorList>
            <person name="Verma A."/>
            <person name="Krishnamurthi S."/>
        </authorList>
    </citation>
    <scope>NUCLEOTIDE SEQUENCE [LARGE SCALE GENOMIC DNA]</scope>
    <source>
        <strain evidence="3 4">Mi-7</strain>
    </source>
</reference>
<dbReference type="Pfam" id="PF07695">
    <property type="entry name" value="7TMR-DISM_7TM"/>
    <property type="match status" value="1"/>
</dbReference>
<dbReference type="Gene3D" id="3.30.70.270">
    <property type="match status" value="1"/>
</dbReference>
<feature type="domain" description="EAL" evidence="2">
    <location>
        <begin position="582"/>
        <end position="834"/>
    </location>
</feature>
<evidence type="ECO:0000259" key="2">
    <source>
        <dbReference type="PROSITE" id="PS50883"/>
    </source>
</evidence>
<dbReference type="SUPFAM" id="SSF55073">
    <property type="entry name" value="Nucleotide cyclase"/>
    <property type="match status" value="1"/>
</dbReference>
<dbReference type="InterPro" id="IPR000160">
    <property type="entry name" value="GGDEF_dom"/>
</dbReference>
<feature type="transmembrane region" description="Helical" evidence="1">
    <location>
        <begin position="231"/>
        <end position="250"/>
    </location>
</feature>
<feature type="transmembrane region" description="Helical" evidence="1">
    <location>
        <begin position="315"/>
        <end position="336"/>
    </location>
</feature>
<dbReference type="SMART" id="SM00267">
    <property type="entry name" value="GGDEF"/>
    <property type="match status" value="1"/>
</dbReference>
<keyword evidence="1" id="KW-0812">Transmembrane</keyword>
<dbReference type="Gene3D" id="3.20.20.450">
    <property type="entry name" value="EAL domain"/>
    <property type="match status" value="1"/>
</dbReference>
<feature type="transmembrane region" description="Helical" evidence="1">
    <location>
        <begin position="348"/>
        <end position="370"/>
    </location>
</feature>
<dbReference type="CDD" id="cd01948">
    <property type="entry name" value="EAL"/>
    <property type="match status" value="1"/>
</dbReference>
<protein>
    <submittedName>
        <fullName evidence="3">Diguanylate cyclase</fullName>
    </submittedName>
</protein>
<dbReference type="PROSITE" id="PS50883">
    <property type="entry name" value="EAL"/>
    <property type="match status" value="1"/>
</dbReference>
<dbReference type="PANTHER" id="PTHR33121">
    <property type="entry name" value="CYCLIC DI-GMP PHOSPHODIESTERASE PDEF"/>
    <property type="match status" value="1"/>
</dbReference>
<dbReference type="Gene3D" id="2.60.40.2380">
    <property type="match status" value="1"/>
</dbReference>
<dbReference type="GO" id="GO:0071111">
    <property type="term" value="F:cyclic-guanylate-specific phosphodiesterase activity"/>
    <property type="evidence" value="ECO:0007669"/>
    <property type="project" value="InterPro"/>
</dbReference>
<dbReference type="InterPro" id="IPR050706">
    <property type="entry name" value="Cyclic-di-GMP_PDE-like"/>
</dbReference>
<dbReference type="InterPro" id="IPR001633">
    <property type="entry name" value="EAL_dom"/>
</dbReference>
<dbReference type="SUPFAM" id="SSF141868">
    <property type="entry name" value="EAL domain-like"/>
    <property type="match status" value="1"/>
</dbReference>
<dbReference type="Pfam" id="PF00990">
    <property type="entry name" value="GGDEF"/>
    <property type="match status" value="1"/>
</dbReference>
<dbReference type="InterPro" id="IPR029787">
    <property type="entry name" value="Nucleotide_cyclase"/>
</dbReference>